<name>A0AA39XKJ9_9PEZI</name>
<feature type="compositionally biased region" description="Low complexity" evidence="9">
    <location>
        <begin position="424"/>
        <end position="435"/>
    </location>
</feature>
<dbReference type="Gene3D" id="2.40.50.140">
    <property type="entry name" value="Nucleic acid-binding proteins"/>
    <property type="match status" value="2"/>
</dbReference>
<protein>
    <recommendedName>
        <fullName evidence="4">Protection of telomeres protein 1</fullName>
    </recommendedName>
</protein>
<evidence type="ECO:0000256" key="8">
    <source>
        <dbReference type="ARBA" id="ARBA00023242"/>
    </source>
</evidence>
<dbReference type="GO" id="GO:0000783">
    <property type="term" value="C:nuclear telomere cap complex"/>
    <property type="evidence" value="ECO:0007669"/>
    <property type="project" value="TreeGrafter"/>
</dbReference>
<dbReference type="PANTHER" id="PTHR14513">
    <property type="entry name" value="PROTECTION OF TELOMERES 1"/>
    <property type="match status" value="1"/>
</dbReference>
<evidence type="ECO:0000256" key="3">
    <source>
        <dbReference type="ARBA" id="ARBA00008442"/>
    </source>
</evidence>
<evidence type="ECO:0000256" key="4">
    <source>
        <dbReference type="ARBA" id="ARBA00015253"/>
    </source>
</evidence>
<dbReference type="GO" id="GO:0010521">
    <property type="term" value="F:telomerase inhibitor activity"/>
    <property type="evidence" value="ECO:0007669"/>
    <property type="project" value="TreeGrafter"/>
</dbReference>
<dbReference type="GO" id="GO:0016233">
    <property type="term" value="P:telomere capping"/>
    <property type="evidence" value="ECO:0007669"/>
    <property type="project" value="TreeGrafter"/>
</dbReference>
<comment type="caution">
    <text evidence="11">The sequence shown here is derived from an EMBL/GenBank/DDBJ whole genome shotgun (WGS) entry which is preliminary data.</text>
</comment>
<keyword evidence="6" id="KW-0779">Telomere</keyword>
<dbReference type="Pfam" id="PF02765">
    <property type="entry name" value="POT1"/>
    <property type="match status" value="1"/>
</dbReference>
<keyword evidence="12" id="KW-1185">Reference proteome</keyword>
<dbReference type="GO" id="GO:0032210">
    <property type="term" value="P:regulation of telomere maintenance via telomerase"/>
    <property type="evidence" value="ECO:0007669"/>
    <property type="project" value="TreeGrafter"/>
</dbReference>
<dbReference type="GO" id="GO:0098505">
    <property type="term" value="F:G-rich strand telomeric DNA binding"/>
    <property type="evidence" value="ECO:0007669"/>
    <property type="project" value="TreeGrafter"/>
</dbReference>
<feature type="region of interest" description="Disordered" evidence="9">
    <location>
        <begin position="597"/>
        <end position="616"/>
    </location>
</feature>
<dbReference type="InterPro" id="IPR011564">
    <property type="entry name" value="Telomer_end-bd_POT1/Cdc13"/>
</dbReference>
<dbReference type="InterPro" id="IPR028389">
    <property type="entry name" value="POT1"/>
</dbReference>
<feature type="compositionally biased region" description="Acidic residues" evidence="9">
    <location>
        <begin position="599"/>
        <end position="616"/>
    </location>
</feature>
<gene>
    <name evidence="11" type="ORF">B0T17DRAFT_516123</name>
</gene>
<evidence type="ECO:0000256" key="6">
    <source>
        <dbReference type="ARBA" id="ARBA00022895"/>
    </source>
</evidence>
<keyword evidence="8" id="KW-0539">Nucleus</keyword>
<evidence type="ECO:0000313" key="11">
    <source>
        <dbReference type="EMBL" id="KAK0635380.1"/>
    </source>
</evidence>
<proteinExistence type="inferred from homology"/>
<dbReference type="Proteomes" id="UP001174934">
    <property type="component" value="Unassembled WGS sequence"/>
</dbReference>
<dbReference type="InterPro" id="IPR012340">
    <property type="entry name" value="NA-bd_OB-fold"/>
</dbReference>
<evidence type="ECO:0000256" key="5">
    <source>
        <dbReference type="ARBA" id="ARBA00022454"/>
    </source>
</evidence>
<evidence type="ECO:0000256" key="1">
    <source>
        <dbReference type="ARBA" id="ARBA00004123"/>
    </source>
</evidence>
<comment type="similarity">
    <text evidence="3">Belongs to the telombin family.</text>
</comment>
<dbReference type="SMART" id="SM00976">
    <property type="entry name" value="Telo_bind"/>
    <property type="match status" value="1"/>
</dbReference>
<dbReference type="InterPro" id="IPR032042">
    <property type="entry name" value="POT1PC"/>
</dbReference>
<sequence length="778" mass="86339">MPPGGSFRKPAPGLGVGQAPIVSQLPPTFTPLRDIMDGKVSQGSMANVVGLVKDCRLPIPTRGTDYKSAITLFDISTQDDHDGVEFTVFRPESDMPQISARDVVVITQAKVQKFRLDPLSLIANYTTKIFVYTASKIPRPPISARLALKPSTMKDGVPPAADQPIHHYVSFFYHAVDKDDAPDEAEFQARAAMSLNVKDKFSLLKDVYNEKFCDLIVQVARDPFELIDKVTLYASDYTENDGFFNYTWDGVDSLRGANYGYGDPYGYTSGAGEDAGSSFKKTWVGPYGKKTIQLTCYEPHASIIRTDVKAGMWLSLRNVQIKHGHDGQNLEGFMREERSSHHGASKVNVDIFDIDGGFPDGSVDTRLKEAIRRCRDYQKKKKSQIKEIKSGGDERTKLIKSAEDAGAKRKAALLKMVQEEPSVATSKTAAKNTASAKRKAVVMEETRDPPVTAATNTTTTKAATTKATTTTNNTTIEDLDAAIQQLESKPELGCKEHRRMNRLMDEKKDLEKVQKDALLSLNELVTCEQRRGTPIKFIGNMLETVYYNTTIEGHSVELPCPFTCANYMASVRVVDFNPRSLEDFAISRKVTDFACLSDNESDTEDPSGDGSDDDDAAGAGVRRVWEWRFELQLEDATAPPGKKKKRLWVVVDNPEAQCLTDLDAVDLRRNAQVLAQLRERLFTLWGNLEEVKTAEEAAAKRRRLRDKPLDSDDEAEKTQAAAAADSDAVSNKPFLCCIKQFGVRAKNIRSSSAAAAGEEKEWKEWERVFALFGTRICV</sequence>
<accession>A0AA39XKJ9</accession>
<feature type="region of interest" description="Disordered" evidence="9">
    <location>
        <begin position="424"/>
        <end position="443"/>
    </location>
</feature>
<comment type="subcellular location">
    <subcellularLocation>
        <location evidence="2">Chromosome</location>
        <location evidence="2">Telomere</location>
    </subcellularLocation>
    <subcellularLocation>
        <location evidence="1">Nucleus</location>
    </subcellularLocation>
</comment>
<dbReference type="PANTHER" id="PTHR14513:SF0">
    <property type="entry name" value="PROTECTION OF TELOMERES PROTEIN 1"/>
    <property type="match status" value="1"/>
</dbReference>
<evidence type="ECO:0000259" key="10">
    <source>
        <dbReference type="SMART" id="SM00976"/>
    </source>
</evidence>
<feature type="domain" description="Telomeric single stranded DNA binding POT1/Cdc13" evidence="10">
    <location>
        <begin position="29"/>
        <end position="178"/>
    </location>
</feature>
<feature type="region of interest" description="Disordered" evidence="9">
    <location>
        <begin position="696"/>
        <end position="724"/>
    </location>
</feature>
<dbReference type="EMBL" id="JAULSR010000001">
    <property type="protein sequence ID" value="KAK0635380.1"/>
    <property type="molecule type" value="Genomic_DNA"/>
</dbReference>
<dbReference type="FunFam" id="2.40.50.140:FF:000303">
    <property type="entry name" value="Protection of telomeres protein 1"/>
    <property type="match status" value="1"/>
</dbReference>
<evidence type="ECO:0000313" key="12">
    <source>
        <dbReference type="Proteomes" id="UP001174934"/>
    </source>
</evidence>
<dbReference type="Pfam" id="PF16686">
    <property type="entry name" value="POT1PC"/>
    <property type="match status" value="1"/>
</dbReference>
<dbReference type="AlphaFoldDB" id="A0AA39XKJ9"/>
<keyword evidence="7" id="KW-0238">DNA-binding</keyword>
<evidence type="ECO:0000256" key="7">
    <source>
        <dbReference type="ARBA" id="ARBA00023125"/>
    </source>
</evidence>
<keyword evidence="5" id="KW-0158">Chromosome</keyword>
<dbReference type="SUPFAM" id="SSF50249">
    <property type="entry name" value="Nucleic acid-binding proteins"/>
    <property type="match status" value="2"/>
</dbReference>
<evidence type="ECO:0000256" key="2">
    <source>
        <dbReference type="ARBA" id="ARBA00004574"/>
    </source>
</evidence>
<organism evidence="11 12">
    <name type="scientific">Bombardia bombarda</name>
    <dbReference type="NCBI Taxonomy" id="252184"/>
    <lineage>
        <taxon>Eukaryota</taxon>
        <taxon>Fungi</taxon>
        <taxon>Dikarya</taxon>
        <taxon>Ascomycota</taxon>
        <taxon>Pezizomycotina</taxon>
        <taxon>Sordariomycetes</taxon>
        <taxon>Sordariomycetidae</taxon>
        <taxon>Sordariales</taxon>
        <taxon>Lasiosphaeriaceae</taxon>
        <taxon>Bombardia</taxon>
    </lineage>
</organism>
<reference evidence="11" key="1">
    <citation type="submission" date="2023-06" db="EMBL/GenBank/DDBJ databases">
        <title>Genome-scale phylogeny and comparative genomics of the fungal order Sordariales.</title>
        <authorList>
            <consortium name="Lawrence Berkeley National Laboratory"/>
            <person name="Hensen N."/>
            <person name="Bonometti L."/>
            <person name="Westerberg I."/>
            <person name="Brannstrom I.O."/>
            <person name="Guillou S."/>
            <person name="Cros-Aarteil S."/>
            <person name="Calhoun S."/>
            <person name="Haridas S."/>
            <person name="Kuo A."/>
            <person name="Mondo S."/>
            <person name="Pangilinan J."/>
            <person name="Riley R."/>
            <person name="LaButti K."/>
            <person name="Andreopoulos B."/>
            <person name="Lipzen A."/>
            <person name="Chen C."/>
            <person name="Yanf M."/>
            <person name="Daum C."/>
            <person name="Ng V."/>
            <person name="Clum A."/>
            <person name="Steindorff A."/>
            <person name="Ohm R."/>
            <person name="Martin F."/>
            <person name="Silar P."/>
            <person name="Natvig D."/>
            <person name="Lalanne C."/>
            <person name="Gautier V."/>
            <person name="Ament-velasquez S.L."/>
            <person name="Kruys A."/>
            <person name="Hutchinson M.I."/>
            <person name="Powell A.J."/>
            <person name="Barry K."/>
            <person name="Miller A.N."/>
            <person name="Grigoriev I.V."/>
            <person name="Debuchy R."/>
            <person name="Gladieux P."/>
            <person name="Thoren M.H."/>
            <person name="Johannesson H."/>
        </authorList>
    </citation>
    <scope>NUCLEOTIDE SEQUENCE</scope>
    <source>
        <strain evidence="11">SMH3391-2</strain>
    </source>
</reference>
<evidence type="ECO:0000256" key="9">
    <source>
        <dbReference type="SAM" id="MobiDB-lite"/>
    </source>
</evidence>